<proteinExistence type="predicted"/>
<sequence>MGSSVLDLSGEPVPGQRRDPRQFALDGGHSLPFDLPDLPELFARTLTEFADRHQAEIAGAPAALRRA</sequence>
<dbReference type="Proteomes" id="UP001501637">
    <property type="component" value="Unassembled WGS sequence"/>
</dbReference>
<evidence type="ECO:0008006" key="4">
    <source>
        <dbReference type="Google" id="ProtNLM"/>
    </source>
</evidence>
<accession>A0ABP6MJE8</accession>
<name>A0ABP6MJE8_9ACTN</name>
<evidence type="ECO:0000256" key="1">
    <source>
        <dbReference type="SAM" id="MobiDB-lite"/>
    </source>
</evidence>
<organism evidence="2 3">
    <name type="scientific">Streptomyces rectiviolaceus</name>
    <dbReference type="NCBI Taxonomy" id="332591"/>
    <lineage>
        <taxon>Bacteria</taxon>
        <taxon>Bacillati</taxon>
        <taxon>Actinomycetota</taxon>
        <taxon>Actinomycetes</taxon>
        <taxon>Kitasatosporales</taxon>
        <taxon>Streptomycetaceae</taxon>
        <taxon>Streptomyces</taxon>
    </lineage>
</organism>
<gene>
    <name evidence="2" type="ORF">GCM10010449_39600</name>
</gene>
<comment type="caution">
    <text evidence="2">The sequence shown here is derived from an EMBL/GenBank/DDBJ whole genome shotgun (WGS) entry which is preliminary data.</text>
</comment>
<evidence type="ECO:0000313" key="3">
    <source>
        <dbReference type="Proteomes" id="UP001501637"/>
    </source>
</evidence>
<protein>
    <recommendedName>
        <fullName evidence="4">Alpha/beta hydrolase</fullName>
    </recommendedName>
</protein>
<dbReference type="RefSeq" id="WP_344522317.1">
    <property type="nucleotide sequence ID" value="NZ_BAAAUG010000069.1"/>
</dbReference>
<keyword evidence="3" id="KW-1185">Reference proteome</keyword>
<dbReference type="EMBL" id="BAAAUG010000069">
    <property type="protein sequence ID" value="GAA3113459.1"/>
    <property type="molecule type" value="Genomic_DNA"/>
</dbReference>
<evidence type="ECO:0000313" key="2">
    <source>
        <dbReference type="EMBL" id="GAA3113459.1"/>
    </source>
</evidence>
<reference evidence="3" key="1">
    <citation type="journal article" date="2019" name="Int. J. Syst. Evol. Microbiol.">
        <title>The Global Catalogue of Microorganisms (GCM) 10K type strain sequencing project: providing services to taxonomists for standard genome sequencing and annotation.</title>
        <authorList>
            <consortium name="The Broad Institute Genomics Platform"/>
            <consortium name="The Broad Institute Genome Sequencing Center for Infectious Disease"/>
            <person name="Wu L."/>
            <person name="Ma J."/>
        </authorList>
    </citation>
    <scope>NUCLEOTIDE SEQUENCE [LARGE SCALE GENOMIC DNA]</scope>
    <source>
        <strain evidence="3">JCM 9092</strain>
    </source>
</reference>
<feature type="region of interest" description="Disordered" evidence="1">
    <location>
        <begin position="1"/>
        <end position="29"/>
    </location>
</feature>